<sequence>MHSSTNARRKCLECYLSPAEMNLHGPVVEPRAQKGYNQSETVRVLKGCRRDSAENSLTQRHFTHIYLTLCTMAERGRSTASRRTYFQSNATSDSFFLYFDSCLHYWPSASLVTHDRLKHRATALQSYTTASGSLSFVNPKPLLPDRLQASIPQPSSHVFPTGIYPSAARYTPCLPMHLLNPTYQNLLTFLLHPSRPQFISDAEGRAHLNPAYSAWGSKAKEMKLKFDIQNNRKGPMDAGTEVYGWLLFYVPKGHYKAL</sequence>
<evidence type="ECO:0000313" key="1">
    <source>
        <dbReference type="EMBL" id="KAI3764993.1"/>
    </source>
</evidence>
<dbReference type="EMBL" id="CM042011">
    <property type="protein sequence ID" value="KAI3764993.1"/>
    <property type="molecule type" value="Genomic_DNA"/>
</dbReference>
<reference evidence="1 2" key="2">
    <citation type="journal article" date="2022" name="Mol. Ecol. Resour.">
        <title>The genomes of chicory, endive, great burdock and yacon provide insights into Asteraceae paleo-polyploidization history and plant inulin production.</title>
        <authorList>
            <person name="Fan W."/>
            <person name="Wang S."/>
            <person name="Wang H."/>
            <person name="Wang A."/>
            <person name="Jiang F."/>
            <person name="Liu H."/>
            <person name="Zhao H."/>
            <person name="Xu D."/>
            <person name="Zhang Y."/>
        </authorList>
    </citation>
    <scope>NUCLEOTIDE SEQUENCE [LARGE SCALE GENOMIC DNA]</scope>
    <source>
        <strain evidence="2">cv. Punajuju</strain>
        <tissue evidence="1">Leaves</tissue>
    </source>
</reference>
<dbReference type="Proteomes" id="UP001055811">
    <property type="component" value="Linkage Group LG03"/>
</dbReference>
<organism evidence="1 2">
    <name type="scientific">Cichorium intybus</name>
    <name type="common">Chicory</name>
    <dbReference type="NCBI Taxonomy" id="13427"/>
    <lineage>
        <taxon>Eukaryota</taxon>
        <taxon>Viridiplantae</taxon>
        <taxon>Streptophyta</taxon>
        <taxon>Embryophyta</taxon>
        <taxon>Tracheophyta</taxon>
        <taxon>Spermatophyta</taxon>
        <taxon>Magnoliopsida</taxon>
        <taxon>eudicotyledons</taxon>
        <taxon>Gunneridae</taxon>
        <taxon>Pentapetalae</taxon>
        <taxon>asterids</taxon>
        <taxon>campanulids</taxon>
        <taxon>Asterales</taxon>
        <taxon>Asteraceae</taxon>
        <taxon>Cichorioideae</taxon>
        <taxon>Cichorieae</taxon>
        <taxon>Cichoriinae</taxon>
        <taxon>Cichorium</taxon>
    </lineage>
</organism>
<comment type="caution">
    <text evidence="1">The sequence shown here is derived from an EMBL/GenBank/DDBJ whole genome shotgun (WGS) entry which is preliminary data.</text>
</comment>
<reference evidence="2" key="1">
    <citation type="journal article" date="2022" name="Mol. Ecol. Resour.">
        <title>The genomes of chicory, endive, great burdock and yacon provide insights into Asteraceae palaeo-polyploidization history and plant inulin production.</title>
        <authorList>
            <person name="Fan W."/>
            <person name="Wang S."/>
            <person name="Wang H."/>
            <person name="Wang A."/>
            <person name="Jiang F."/>
            <person name="Liu H."/>
            <person name="Zhao H."/>
            <person name="Xu D."/>
            <person name="Zhang Y."/>
        </authorList>
    </citation>
    <scope>NUCLEOTIDE SEQUENCE [LARGE SCALE GENOMIC DNA]</scope>
    <source>
        <strain evidence="2">cv. Punajuju</strain>
    </source>
</reference>
<proteinExistence type="predicted"/>
<name>A0ACB9F0Y8_CICIN</name>
<evidence type="ECO:0000313" key="2">
    <source>
        <dbReference type="Proteomes" id="UP001055811"/>
    </source>
</evidence>
<accession>A0ACB9F0Y8</accession>
<keyword evidence="2" id="KW-1185">Reference proteome</keyword>
<protein>
    <submittedName>
        <fullName evidence="1">Uncharacterized protein</fullName>
    </submittedName>
</protein>
<gene>
    <name evidence="1" type="ORF">L2E82_15012</name>
</gene>